<dbReference type="InterPro" id="IPR005135">
    <property type="entry name" value="Endo/exonuclease/phosphatase"/>
</dbReference>
<dbReference type="EMBL" id="CP107006">
    <property type="protein sequence ID" value="UYQ91610.1"/>
    <property type="molecule type" value="Genomic_DNA"/>
</dbReference>
<dbReference type="PANTHER" id="PTHR14859">
    <property type="entry name" value="CALCOFLUOR WHITE HYPERSENSITIVE PROTEIN PRECURSOR"/>
    <property type="match status" value="1"/>
</dbReference>
<proteinExistence type="predicted"/>
<feature type="domain" description="Endonuclease/exonuclease/phosphatase" evidence="1">
    <location>
        <begin position="25"/>
        <end position="244"/>
    </location>
</feature>
<accession>A0ABY6IW54</accession>
<dbReference type="Proteomes" id="UP001162741">
    <property type="component" value="Chromosome"/>
</dbReference>
<dbReference type="SUPFAM" id="SSF56219">
    <property type="entry name" value="DNase I-like"/>
    <property type="match status" value="1"/>
</dbReference>
<dbReference type="GO" id="GO:0004519">
    <property type="term" value="F:endonuclease activity"/>
    <property type="evidence" value="ECO:0007669"/>
    <property type="project" value="UniProtKB-KW"/>
</dbReference>
<protein>
    <submittedName>
        <fullName evidence="2">Endonuclease/exonuclease/phosphatase family protein</fullName>
    </submittedName>
</protein>
<organism evidence="2 3">
    <name type="scientific">Chitinophaga horti</name>
    <dbReference type="NCBI Taxonomy" id="2920382"/>
    <lineage>
        <taxon>Bacteria</taxon>
        <taxon>Pseudomonadati</taxon>
        <taxon>Bacteroidota</taxon>
        <taxon>Chitinophagia</taxon>
        <taxon>Chitinophagales</taxon>
        <taxon>Chitinophagaceae</taxon>
        <taxon>Chitinophaga</taxon>
    </lineage>
</organism>
<dbReference type="InterPro" id="IPR036691">
    <property type="entry name" value="Endo/exonu/phosph_ase_sf"/>
</dbReference>
<dbReference type="RefSeq" id="WP_244840470.1">
    <property type="nucleotide sequence ID" value="NZ_CP107006.1"/>
</dbReference>
<keyword evidence="2" id="KW-0378">Hydrolase</keyword>
<dbReference type="Pfam" id="PF03372">
    <property type="entry name" value="Exo_endo_phos"/>
    <property type="match status" value="1"/>
</dbReference>
<reference evidence="2" key="1">
    <citation type="submission" date="2022-10" db="EMBL/GenBank/DDBJ databases">
        <title>Chitinophaga sp. nov., isolated from soil.</title>
        <authorList>
            <person name="Jeon C.O."/>
        </authorList>
    </citation>
    <scope>NUCLEOTIDE SEQUENCE</scope>
    <source>
        <strain evidence="2">R8</strain>
    </source>
</reference>
<dbReference type="PANTHER" id="PTHR14859:SF15">
    <property type="entry name" value="ENDONUCLEASE_EXONUCLEASE_PHOSPHATASE DOMAIN-CONTAINING PROTEIN"/>
    <property type="match status" value="1"/>
</dbReference>
<dbReference type="InterPro" id="IPR051916">
    <property type="entry name" value="GPI-anchor_lipid_remodeler"/>
</dbReference>
<evidence type="ECO:0000313" key="2">
    <source>
        <dbReference type="EMBL" id="UYQ91610.1"/>
    </source>
</evidence>
<evidence type="ECO:0000313" key="3">
    <source>
        <dbReference type="Proteomes" id="UP001162741"/>
    </source>
</evidence>
<dbReference type="Gene3D" id="3.60.10.10">
    <property type="entry name" value="Endonuclease/exonuclease/phosphatase"/>
    <property type="match status" value="1"/>
</dbReference>
<name>A0ABY6IW54_9BACT</name>
<keyword evidence="2" id="KW-0255">Endonuclease</keyword>
<evidence type="ECO:0000259" key="1">
    <source>
        <dbReference type="Pfam" id="PF03372"/>
    </source>
</evidence>
<keyword evidence="3" id="KW-1185">Reference proteome</keyword>
<gene>
    <name evidence="2" type="ORF">MKQ68_16080</name>
</gene>
<keyword evidence="2" id="KW-0540">Nuclease</keyword>
<sequence>MKKFTILLFTLAASYTHAQQRIKVLTYNIHHGENVNGEQQLQGIANVILATDPDLVALQEVDSVTNRSRKADQLKELAAQTGMYIYFGKAMNFDGGGYGTGILSKFPIRERYTLALPGNGGGSEPRAAAIVTVRVPGKDSLLQFVSTHLDHLDDPAARLQQVNTLLQHLKTGYPAIIAGDFNAHPEAKEIALLKAQFTDATHQLGGTWPSAKPEKKLDYIFLHGKNKWEVKNAMVVGEAIASDHRPVLCELELK</sequence>